<dbReference type="RefSeq" id="WP_246180699.1">
    <property type="nucleotide sequence ID" value="NZ_BJXA01000003.1"/>
</dbReference>
<protein>
    <recommendedName>
        <fullName evidence="3">FHA domain-containing protein</fullName>
    </recommendedName>
</protein>
<dbReference type="SMART" id="SM00240">
    <property type="entry name" value="FHA"/>
    <property type="match status" value="1"/>
</dbReference>
<evidence type="ECO:0000259" key="3">
    <source>
        <dbReference type="PROSITE" id="PS50006"/>
    </source>
</evidence>
<proteinExistence type="predicted"/>
<keyword evidence="1" id="KW-0597">Phosphoprotein</keyword>
<feature type="compositionally biased region" description="Basic and acidic residues" evidence="2">
    <location>
        <begin position="71"/>
        <end position="81"/>
    </location>
</feature>
<dbReference type="InterPro" id="IPR050923">
    <property type="entry name" value="Cell_Proc_Reg/RNA_Proc"/>
</dbReference>
<organism evidence="4 5">
    <name type="scientific">Nocardia ninae NBRC 108245</name>
    <dbReference type="NCBI Taxonomy" id="1210091"/>
    <lineage>
        <taxon>Bacteria</taxon>
        <taxon>Bacillati</taxon>
        <taxon>Actinomycetota</taxon>
        <taxon>Actinomycetes</taxon>
        <taxon>Mycobacteriales</taxon>
        <taxon>Nocardiaceae</taxon>
        <taxon>Nocardia</taxon>
    </lineage>
</organism>
<dbReference type="InterPro" id="IPR008984">
    <property type="entry name" value="SMAD_FHA_dom_sf"/>
</dbReference>
<reference evidence="4 5" key="1">
    <citation type="submission" date="2019-07" db="EMBL/GenBank/DDBJ databases">
        <title>Whole genome shotgun sequence of Nocardia ninae NBRC 108245.</title>
        <authorList>
            <person name="Hosoyama A."/>
            <person name="Uohara A."/>
            <person name="Ohji S."/>
            <person name="Ichikawa N."/>
        </authorList>
    </citation>
    <scope>NUCLEOTIDE SEQUENCE [LARGE SCALE GENOMIC DNA]</scope>
    <source>
        <strain evidence="4 5">NBRC 108245</strain>
    </source>
</reference>
<keyword evidence="5" id="KW-1185">Reference proteome</keyword>
<dbReference type="PROSITE" id="PS50006">
    <property type="entry name" value="FHA_DOMAIN"/>
    <property type="match status" value="1"/>
</dbReference>
<dbReference type="AlphaFoldDB" id="A0A511M856"/>
<gene>
    <name evidence="4" type="ORF">NN4_08960</name>
</gene>
<feature type="domain" description="FHA" evidence="3">
    <location>
        <begin position="205"/>
        <end position="263"/>
    </location>
</feature>
<feature type="region of interest" description="Disordered" evidence="2">
    <location>
        <begin position="66"/>
        <end position="154"/>
    </location>
</feature>
<dbReference type="Proteomes" id="UP000321424">
    <property type="component" value="Unassembled WGS sequence"/>
</dbReference>
<dbReference type="InterPro" id="IPR000253">
    <property type="entry name" value="FHA_dom"/>
</dbReference>
<dbReference type="Gene3D" id="2.60.200.20">
    <property type="match status" value="1"/>
</dbReference>
<dbReference type="PANTHER" id="PTHR23308">
    <property type="entry name" value="NUCLEAR INHIBITOR OF PROTEIN PHOSPHATASE-1"/>
    <property type="match status" value="1"/>
</dbReference>
<dbReference type="CDD" id="cd00060">
    <property type="entry name" value="FHA"/>
    <property type="match status" value="1"/>
</dbReference>
<sequence length="294" mass="30368">MIASCPDGHQSVAPDYCDVCGAPMGAAAPTAAVEPIALCPSCGAPSAGRFCEVCGHDSALPAPVVQPESALPRDPEFRRESAVGPESVGRPEAALQPASAVQPELAAQPESAVRPDPMFRPESGVQPESAAAQESAAQAESVAPDTGRVVPEGAPAGSTVTWVATISADREFYDRVIARKGPDADQVGFPPFYPERRIILRGNDISVGKRSVSQGLTPDIDLGIAPADVGVSRTHAVIHIDGDALTVTDLGSTNGTSVNGSDDLIPAKVPVALRSGDRIHLGGWTTIVFTREQV</sequence>
<name>A0A511M856_9NOCA</name>
<evidence type="ECO:0000313" key="5">
    <source>
        <dbReference type="Proteomes" id="UP000321424"/>
    </source>
</evidence>
<evidence type="ECO:0000256" key="1">
    <source>
        <dbReference type="ARBA" id="ARBA00022553"/>
    </source>
</evidence>
<dbReference type="EMBL" id="BJXA01000003">
    <property type="protein sequence ID" value="GEM36377.1"/>
    <property type="molecule type" value="Genomic_DNA"/>
</dbReference>
<feature type="compositionally biased region" description="Low complexity" evidence="2">
    <location>
        <begin position="125"/>
        <end position="144"/>
    </location>
</feature>
<dbReference type="SUPFAM" id="SSF49879">
    <property type="entry name" value="SMAD/FHA domain"/>
    <property type="match status" value="1"/>
</dbReference>
<evidence type="ECO:0000256" key="2">
    <source>
        <dbReference type="SAM" id="MobiDB-lite"/>
    </source>
</evidence>
<dbReference type="Pfam" id="PF00498">
    <property type="entry name" value="FHA"/>
    <property type="match status" value="1"/>
</dbReference>
<evidence type="ECO:0000313" key="4">
    <source>
        <dbReference type="EMBL" id="GEM36377.1"/>
    </source>
</evidence>
<accession>A0A511M856</accession>
<comment type="caution">
    <text evidence="4">The sequence shown here is derived from an EMBL/GenBank/DDBJ whole genome shotgun (WGS) entry which is preliminary data.</text>
</comment>